<evidence type="ECO:0000256" key="11">
    <source>
        <dbReference type="ARBA" id="ARBA00023034"/>
    </source>
</evidence>
<dbReference type="GO" id="GO:0051119">
    <property type="term" value="F:sugar transmembrane transporter activity"/>
    <property type="evidence" value="ECO:0007669"/>
    <property type="project" value="InterPro"/>
</dbReference>
<evidence type="ECO:0000256" key="13">
    <source>
        <dbReference type="SAM" id="Phobius"/>
    </source>
</evidence>
<dbReference type="OrthoDB" id="409725at2759"/>
<organism evidence="14 15">
    <name type="scientific">Phytophthora fragariaefolia</name>
    <dbReference type="NCBI Taxonomy" id="1490495"/>
    <lineage>
        <taxon>Eukaryota</taxon>
        <taxon>Sar</taxon>
        <taxon>Stramenopiles</taxon>
        <taxon>Oomycota</taxon>
        <taxon>Peronosporomycetes</taxon>
        <taxon>Peronosporales</taxon>
        <taxon>Peronosporaceae</taxon>
        <taxon>Phytophthora</taxon>
    </lineage>
</organism>
<evidence type="ECO:0000256" key="1">
    <source>
        <dbReference type="ARBA" id="ARBA00004651"/>
    </source>
</evidence>
<feature type="transmembrane region" description="Helical" evidence="13">
    <location>
        <begin position="46"/>
        <end position="66"/>
    </location>
</feature>
<evidence type="ECO:0000256" key="5">
    <source>
        <dbReference type="ARBA" id="ARBA00022448"/>
    </source>
</evidence>
<evidence type="ECO:0000256" key="2">
    <source>
        <dbReference type="ARBA" id="ARBA00004653"/>
    </source>
</evidence>
<dbReference type="AlphaFoldDB" id="A0A9W7D3T6"/>
<evidence type="ECO:0000256" key="12">
    <source>
        <dbReference type="ARBA" id="ARBA00023136"/>
    </source>
</evidence>
<keyword evidence="10 13" id="KW-1133">Transmembrane helix</keyword>
<dbReference type="InterPro" id="IPR004316">
    <property type="entry name" value="SWEET_rpt"/>
</dbReference>
<keyword evidence="5" id="KW-0813">Transport</keyword>
<dbReference type="Gene3D" id="1.20.1280.290">
    <property type="match status" value="1"/>
</dbReference>
<dbReference type="EMBL" id="BSXT01004394">
    <property type="protein sequence ID" value="GMF57709.1"/>
    <property type="molecule type" value="Genomic_DNA"/>
</dbReference>
<comment type="caution">
    <text evidence="14">The sequence shown here is derived from an EMBL/GenBank/DDBJ whole genome shotgun (WGS) entry which is preliminary data.</text>
</comment>
<sequence length="179" mass="19673">MIYAKWCPDRKYVVKCLVMGMVPFALVTLYAVLFACGAVPQSRHQLGVVLGYLANVATFALFLSPFEKVKLVIQTKSSAAIPVLLCTIIFVNSGLWLINGIVDDDLFIVVPNIVGVTLSAIQLTLYYVYRSNRSVSSAETGDSELDAVEDLESGEVIQVWLRKNHSFVSVISPKVSIQN</sequence>
<keyword evidence="9" id="KW-0677">Repeat</keyword>
<dbReference type="GO" id="GO:0000139">
    <property type="term" value="C:Golgi membrane"/>
    <property type="evidence" value="ECO:0007669"/>
    <property type="project" value="UniProtKB-SubCell"/>
</dbReference>
<evidence type="ECO:0000256" key="6">
    <source>
        <dbReference type="ARBA" id="ARBA00022475"/>
    </source>
</evidence>
<reference evidence="14" key="1">
    <citation type="submission" date="2023-04" db="EMBL/GenBank/DDBJ databases">
        <title>Phytophthora fragariaefolia NBRC 109709.</title>
        <authorList>
            <person name="Ichikawa N."/>
            <person name="Sato H."/>
            <person name="Tonouchi N."/>
        </authorList>
    </citation>
    <scope>NUCLEOTIDE SEQUENCE</scope>
    <source>
        <strain evidence="14">NBRC 109709</strain>
    </source>
</reference>
<dbReference type="GO" id="GO:0005886">
    <property type="term" value="C:plasma membrane"/>
    <property type="evidence" value="ECO:0007669"/>
    <property type="project" value="UniProtKB-SubCell"/>
</dbReference>
<proteinExistence type="inferred from homology"/>
<keyword evidence="7" id="KW-0762">Sugar transport</keyword>
<dbReference type="Pfam" id="PF03083">
    <property type="entry name" value="MtN3_slv"/>
    <property type="match status" value="1"/>
</dbReference>
<keyword evidence="8 13" id="KW-0812">Transmembrane</keyword>
<evidence type="ECO:0000256" key="3">
    <source>
        <dbReference type="ARBA" id="ARBA00007809"/>
    </source>
</evidence>
<dbReference type="PANTHER" id="PTHR10791:SF30">
    <property type="entry name" value="SUGAR TRANSPORTER SWEET1"/>
    <property type="match status" value="1"/>
</dbReference>
<dbReference type="PANTHER" id="PTHR10791">
    <property type="entry name" value="RAG1-ACTIVATING PROTEIN 1"/>
    <property type="match status" value="1"/>
</dbReference>
<feature type="transmembrane region" description="Helical" evidence="13">
    <location>
        <begin position="78"/>
        <end position="102"/>
    </location>
</feature>
<dbReference type="FunFam" id="1.20.1280.290:FF:000004">
    <property type="entry name" value="Sugar transporter SWEET"/>
    <property type="match status" value="1"/>
</dbReference>
<evidence type="ECO:0000256" key="8">
    <source>
        <dbReference type="ARBA" id="ARBA00022692"/>
    </source>
</evidence>
<gene>
    <name evidence="14" type="ORF">Pfra01_002468600</name>
</gene>
<evidence type="ECO:0000256" key="7">
    <source>
        <dbReference type="ARBA" id="ARBA00022597"/>
    </source>
</evidence>
<protein>
    <recommendedName>
        <fullName evidence="4">Sugar transporter SWEET1</fullName>
    </recommendedName>
</protein>
<comment type="similarity">
    <text evidence="3">Belongs to the SWEET sugar transporter family.</text>
</comment>
<feature type="transmembrane region" description="Helical" evidence="13">
    <location>
        <begin position="12"/>
        <end position="40"/>
    </location>
</feature>
<evidence type="ECO:0000256" key="9">
    <source>
        <dbReference type="ARBA" id="ARBA00022737"/>
    </source>
</evidence>
<accession>A0A9W7D3T6</accession>
<evidence type="ECO:0000313" key="14">
    <source>
        <dbReference type="EMBL" id="GMF57709.1"/>
    </source>
</evidence>
<dbReference type="InterPro" id="IPR047664">
    <property type="entry name" value="SWEET"/>
</dbReference>
<keyword evidence="11" id="KW-0333">Golgi apparatus</keyword>
<keyword evidence="15" id="KW-1185">Reference proteome</keyword>
<name>A0A9W7D3T6_9STRA</name>
<evidence type="ECO:0000313" key="15">
    <source>
        <dbReference type="Proteomes" id="UP001165121"/>
    </source>
</evidence>
<keyword evidence="6" id="KW-1003">Cell membrane</keyword>
<evidence type="ECO:0000256" key="4">
    <source>
        <dbReference type="ARBA" id="ARBA00021741"/>
    </source>
</evidence>
<comment type="subcellular location">
    <subcellularLocation>
        <location evidence="1">Cell membrane</location>
        <topology evidence="1">Multi-pass membrane protein</topology>
    </subcellularLocation>
    <subcellularLocation>
        <location evidence="2">Golgi apparatus membrane</location>
        <topology evidence="2">Multi-pass membrane protein</topology>
    </subcellularLocation>
</comment>
<feature type="transmembrane region" description="Helical" evidence="13">
    <location>
        <begin position="108"/>
        <end position="129"/>
    </location>
</feature>
<keyword evidence="12 13" id="KW-0472">Membrane</keyword>
<dbReference type="Proteomes" id="UP001165121">
    <property type="component" value="Unassembled WGS sequence"/>
</dbReference>
<evidence type="ECO:0000256" key="10">
    <source>
        <dbReference type="ARBA" id="ARBA00022989"/>
    </source>
</evidence>